<evidence type="ECO:0000256" key="1">
    <source>
        <dbReference type="ARBA" id="ARBA00004571"/>
    </source>
</evidence>
<dbReference type="InterPro" id="IPR012910">
    <property type="entry name" value="Plug_dom"/>
</dbReference>
<dbReference type="EMBL" id="BMZD01000003">
    <property type="protein sequence ID" value="GGZ97866.1"/>
    <property type="molecule type" value="Genomic_DNA"/>
</dbReference>
<dbReference type="Gene3D" id="2.40.170.20">
    <property type="entry name" value="TonB-dependent receptor, beta-barrel domain"/>
    <property type="match status" value="1"/>
</dbReference>
<feature type="signal peptide" evidence="10">
    <location>
        <begin position="1"/>
        <end position="20"/>
    </location>
</feature>
<dbReference type="InterPro" id="IPR037066">
    <property type="entry name" value="Plug_dom_sf"/>
</dbReference>
<dbReference type="InterPro" id="IPR039426">
    <property type="entry name" value="TonB-dep_rcpt-like"/>
</dbReference>
<dbReference type="SUPFAM" id="SSF56935">
    <property type="entry name" value="Porins"/>
    <property type="match status" value="1"/>
</dbReference>
<dbReference type="AlphaFoldDB" id="A0A918RGG8"/>
<evidence type="ECO:0000256" key="2">
    <source>
        <dbReference type="ARBA" id="ARBA00022448"/>
    </source>
</evidence>
<keyword evidence="2" id="KW-0813">Transport</keyword>
<dbReference type="GO" id="GO:0015344">
    <property type="term" value="F:siderophore uptake transmembrane transporter activity"/>
    <property type="evidence" value="ECO:0007669"/>
    <property type="project" value="TreeGrafter"/>
</dbReference>
<evidence type="ECO:0000313" key="14">
    <source>
        <dbReference type="Proteomes" id="UP000634139"/>
    </source>
</evidence>
<evidence type="ECO:0000259" key="11">
    <source>
        <dbReference type="Pfam" id="PF00593"/>
    </source>
</evidence>
<evidence type="ECO:0000256" key="4">
    <source>
        <dbReference type="ARBA" id="ARBA00022692"/>
    </source>
</evidence>
<evidence type="ECO:0000256" key="9">
    <source>
        <dbReference type="RuleBase" id="RU003357"/>
    </source>
</evidence>
<dbReference type="GO" id="GO:0044718">
    <property type="term" value="P:siderophore transmembrane transport"/>
    <property type="evidence" value="ECO:0007669"/>
    <property type="project" value="TreeGrafter"/>
</dbReference>
<dbReference type="Pfam" id="PF00593">
    <property type="entry name" value="TonB_dep_Rec_b-barrel"/>
    <property type="match status" value="1"/>
</dbReference>
<evidence type="ECO:0000256" key="3">
    <source>
        <dbReference type="ARBA" id="ARBA00022452"/>
    </source>
</evidence>
<feature type="domain" description="TonB-dependent receptor plug" evidence="12">
    <location>
        <begin position="53"/>
        <end position="140"/>
    </location>
</feature>
<evidence type="ECO:0000256" key="10">
    <source>
        <dbReference type="SAM" id="SignalP"/>
    </source>
</evidence>
<evidence type="ECO:0000256" key="8">
    <source>
        <dbReference type="ARBA" id="ARBA00023237"/>
    </source>
</evidence>
<dbReference type="InterPro" id="IPR036942">
    <property type="entry name" value="Beta-barrel_TonB_sf"/>
</dbReference>
<evidence type="ECO:0000256" key="5">
    <source>
        <dbReference type="ARBA" id="ARBA00022729"/>
    </source>
</evidence>
<dbReference type="PROSITE" id="PS00430">
    <property type="entry name" value="TONB_DEPENDENT_REC_1"/>
    <property type="match status" value="1"/>
</dbReference>
<dbReference type="GO" id="GO:0009279">
    <property type="term" value="C:cell outer membrane"/>
    <property type="evidence" value="ECO:0007669"/>
    <property type="project" value="UniProtKB-SubCell"/>
</dbReference>
<keyword evidence="14" id="KW-1185">Reference proteome</keyword>
<keyword evidence="8" id="KW-0998">Cell outer membrane</keyword>
<dbReference type="Gene3D" id="2.170.130.10">
    <property type="entry name" value="TonB-dependent receptor, plug domain"/>
    <property type="match status" value="1"/>
</dbReference>
<keyword evidence="6 9" id="KW-0798">TonB box</keyword>
<protein>
    <submittedName>
        <fullName evidence="13">Ligand-gated channel</fullName>
    </submittedName>
</protein>
<dbReference type="InterPro" id="IPR010916">
    <property type="entry name" value="TonB_box_CS"/>
</dbReference>
<keyword evidence="5 10" id="KW-0732">Signal</keyword>
<dbReference type="Pfam" id="PF07715">
    <property type="entry name" value="Plug"/>
    <property type="match status" value="1"/>
</dbReference>
<gene>
    <name evidence="13" type="ORF">GCM10011617_18200</name>
</gene>
<dbReference type="PANTHER" id="PTHR30069:SF49">
    <property type="entry name" value="OUTER MEMBRANE PROTEIN C"/>
    <property type="match status" value="1"/>
</dbReference>
<comment type="similarity">
    <text evidence="9">Belongs to the TonB-dependent receptor family.</text>
</comment>
<reference evidence="13" key="1">
    <citation type="journal article" date="2014" name="Int. J. Syst. Evol. Microbiol.">
        <title>Complete genome sequence of Corynebacterium casei LMG S-19264T (=DSM 44701T), isolated from a smear-ripened cheese.</title>
        <authorList>
            <consortium name="US DOE Joint Genome Institute (JGI-PGF)"/>
            <person name="Walter F."/>
            <person name="Albersmeier A."/>
            <person name="Kalinowski J."/>
            <person name="Ruckert C."/>
        </authorList>
    </citation>
    <scope>NUCLEOTIDE SEQUENCE</scope>
    <source>
        <strain evidence="13">KCTC 32422</strain>
    </source>
</reference>
<sequence length="694" mass="74540">MKASLLAIAVALTAPTQVLAAEGETPSAETIVVTAARITALQKTAAAEDEHATSPDGAAFIARQPGAALVDNGALSGQVQMRGLFGERIAVRINGQHFATGGPNAMDPAMHYAPMALIDRVEIARGISPVRDGPGLGGGINTILKQVRFSEGNTMAPQADISGQYRSVDDSIALGGLVGLANDTFRIGLIASREKGDDTRFPGGRIATTGYERAVYGVHAGLRAGSGELSLEYRRQETGRSGNPPFAMDIIYFHTDFVRIGFEGDLADGFRLEAHADYAGVSHRMNNFELRPAPTTAMTRQSDTYADTIGADISLRFGSASRYVRLGADVELIDKGYMLYNPLSTNFFIHPLDHAESDRLGAFAEWRGGLGPVEVELGARLDRHGAETGAPRFGPGVPLGPANLALAFANADRDWSGTTFDTSLRLWADFGAITPRLTLARKTRAPSLIERFSWLPTEASGGLADGNIYVGSPSLKAEKAWVAEAGFDWSSAIAYARPVVYYRRIDDFIQGVPFDATPGLVNTSVEMVAQASGDATPLRFANTEADIWGADLAFGAKIAGPLRIDGVASYVRGKRQDINDNLYRMVPANGRLAFAWEAASWSLSLEGQAVTAQKKLSSTNGEAPSKGYFLANLYGHWLVRDGLRLDFGIENLFDRYYLEHLAGYNRISGSNVPLGMRLPGSGRSAFVKLRWAVR</sequence>
<feature type="domain" description="TonB-dependent receptor-like beta-barrel" evidence="11">
    <location>
        <begin position="228"/>
        <end position="652"/>
    </location>
</feature>
<keyword evidence="7 9" id="KW-0472">Membrane</keyword>
<comment type="caution">
    <text evidence="13">The sequence shown here is derived from an EMBL/GenBank/DDBJ whole genome shotgun (WGS) entry which is preliminary data.</text>
</comment>
<reference evidence="13" key="2">
    <citation type="submission" date="2020-09" db="EMBL/GenBank/DDBJ databases">
        <authorList>
            <person name="Sun Q."/>
            <person name="Kim S."/>
        </authorList>
    </citation>
    <scope>NUCLEOTIDE SEQUENCE</scope>
    <source>
        <strain evidence="13">KCTC 32422</strain>
    </source>
</reference>
<evidence type="ECO:0000259" key="12">
    <source>
        <dbReference type="Pfam" id="PF07715"/>
    </source>
</evidence>
<keyword evidence="4" id="KW-0812">Transmembrane</keyword>
<comment type="subcellular location">
    <subcellularLocation>
        <location evidence="1">Cell outer membrane</location>
        <topology evidence="1">Multi-pass membrane protein</topology>
    </subcellularLocation>
</comment>
<keyword evidence="3" id="KW-1134">Transmembrane beta strand</keyword>
<proteinExistence type="inferred from homology"/>
<dbReference type="PANTHER" id="PTHR30069">
    <property type="entry name" value="TONB-DEPENDENT OUTER MEMBRANE RECEPTOR"/>
    <property type="match status" value="1"/>
</dbReference>
<evidence type="ECO:0000256" key="7">
    <source>
        <dbReference type="ARBA" id="ARBA00023136"/>
    </source>
</evidence>
<dbReference type="RefSeq" id="WP_189540644.1">
    <property type="nucleotide sequence ID" value="NZ_BMZD01000003.1"/>
</dbReference>
<name>A0A918RGG8_9SPHN</name>
<accession>A0A918RGG8</accession>
<evidence type="ECO:0000256" key="6">
    <source>
        <dbReference type="ARBA" id="ARBA00023077"/>
    </source>
</evidence>
<dbReference type="InterPro" id="IPR000531">
    <property type="entry name" value="Beta-barrel_TonB"/>
</dbReference>
<dbReference type="Proteomes" id="UP000634139">
    <property type="component" value="Unassembled WGS sequence"/>
</dbReference>
<evidence type="ECO:0000313" key="13">
    <source>
        <dbReference type="EMBL" id="GGZ97866.1"/>
    </source>
</evidence>
<organism evidence="13 14">
    <name type="scientific">Novosphingobium arvoryzae</name>
    <dbReference type="NCBI Taxonomy" id="1256514"/>
    <lineage>
        <taxon>Bacteria</taxon>
        <taxon>Pseudomonadati</taxon>
        <taxon>Pseudomonadota</taxon>
        <taxon>Alphaproteobacteria</taxon>
        <taxon>Sphingomonadales</taxon>
        <taxon>Sphingomonadaceae</taxon>
        <taxon>Novosphingobium</taxon>
    </lineage>
</organism>
<feature type="chain" id="PRO_5037369335" evidence="10">
    <location>
        <begin position="21"/>
        <end position="694"/>
    </location>
</feature>